<dbReference type="STRING" id="1245748.A0A421D6J9"/>
<dbReference type="Gene3D" id="3.90.1300.10">
    <property type="entry name" value="Amidase signature (AS) domain"/>
    <property type="match status" value="1"/>
</dbReference>
<dbReference type="AlphaFoldDB" id="A0A421D6J9"/>
<comment type="caution">
    <text evidence="2">The sequence shown here is derived from an EMBL/GenBank/DDBJ whole genome shotgun (WGS) entry which is preliminary data.</text>
</comment>
<gene>
    <name evidence="2" type="ORF">CFD26_101898</name>
</gene>
<reference evidence="2 3" key="1">
    <citation type="submission" date="2018-08" db="EMBL/GenBank/DDBJ databases">
        <title>Draft genome sequences of two Aspergillus turcosus clinical strains isolated from bronchoalveolar lavage fluid: one azole-susceptible and the other azole-resistant.</title>
        <authorList>
            <person name="Parent-Michaud M."/>
            <person name="Dufresne P.J."/>
            <person name="Fournier E."/>
            <person name="Martineau C."/>
            <person name="Moreira S."/>
            <person name="Perkins V."/>
            <person name="De Repentigny L."/>
            <person name="Dufresne S.F."/>
        </authorList>
    </citation>
    <scope>NUCLEOTIDE SEQUENCE [LARGE SCALE GENOMIC DNA]</scope>
    <source>
        <strain evidence="2">HMR AF 1038</strain>
    </source>
</reference>
<protein>
    <submittedName>
        <fullName evidence="2">Uncharacterized protein</fullName>
    </submittedName>
</protein>
<evidence type="ECO:0000256" key="1">
    <source>
        <dbReference type="ARBA" id="ARBA00009199"/>
    </source>
</evidence>
<comment type="similarity">
    <text evidence="1">Belongs to the amidase family.</text>
</comment>
<dbReference type="PANTHER" id="PTHR46072:SF5">
    <property type="entry name" value="GENERAL AMIDASE-C"/>
    <property type="match status" value="1"/>
</dbReference>
<dbReference type="OrthoDB" id="6428749at2759"/>
<accession>A0A421D6J9</accession>
<dbReference type="InterPro" id="IPR036928">
    <property type="entry name" value="AS_sf"/>
</dbReference>
<keyword evidence="3" id="KW-1185">Reference proteome</keyword>
<name>A0A421D6J9_9EURO</name>
<proteinExistence type="inferred from homology"/>
<dbReference type="EMBL" id="NIDN02000071">
    <property type="protein sequence ID" value="RLL97650.1"/>
    <property type="molecule type" value="Genomic_DNA"/>
</dbReference>
<dbReference type="SUPFAM" id="SSF75304">
    <property type="entry name" value="Amidase signature (AS) enzymes"/>
    <property type="match status" value="1"/>
</dbReference>
<organism evidence="2 3">
    <name type="scientific">Aspergillus turcosus</name>
    <dbReference type="NCBI Taxonomy" id="1245748"/>
    <lineage>
        <taxon>Eukaryota</taxon>
        <taxon>Fungi</taxon>
        <taxon>Dikarya</taxon>
        <taxon>Ascomycota</taxon>
        <taxon>Pezizomycotina</taxon>
        <taxon>Eurotiomycetes</taxon>
        <taxon>Eurotiomycetidae</taxon>
        <taxon>Eurotiales</taxon>
        <taxon>Aspergillaceae</taxon>
        <taxon>Aspergillus</taxon>
        <taxon>Aspergillus subgen. Fumigati</taxon>
    </lineage>
</organism>
<evidence type="ECO:0000313" key="2">
    <source>
        <dbReference type="EMBL" id="RLL97650.1"/>
    </source>
</evidence>
<dbReference type="Proteomes" id="UP000215289">
    <property type="component" value="Unassembled WGS sequence"/>
</dbReference>
<evidence type="ECO:0000313" key="3">
    <source>
        <dbReference type="Proteomes" id="UP000215289"/>
    </source>
</evidence>
<sequence>MDPDRTALKQISDSGEPPIPSLRFTYNLNEPGPEPTLRELYDMNVTRGKVTAEVRKAFLENQLDVIIEASYQSCAVPHDTYGSPPYTVLFNLVDYPSCDLPFCKAEEAADAEFVRDVQYIPAYKPKEVEGAPCHVQIVGRRLKDEALVQHAKLIESILLK</sequence>
<dbReference type="PANTHER" id="PTHR46072">
    <property type="entry name" value="AMIDASE-RELATED-RELATED"/>
    <property type="match status" value="1"/>
</dbReference>